<gene>
    <name evidence="1" type="ORF">E0F88_14715</name>
</gene>
<dbReference type="Proteomes" id="UP000294850">
    <property type="component" value="Unassembled WGS sequence"/>
</dbReference>
<organism evidence="1 2">
    <name type="scientific">Dyadobacter psychrotolerans</name>
    <dbReference type="NCBI Taxonomy" id="2541721"/>
    <lineage>
        <taxon>Bacteria</taxon>
        <taxon>Pseudomonadati</taxon>
        <taxon>Bacteroidota</taxon>
        <taxon>Cytophagia</taxon>
        <taxon>Cytophagales</taxon>
        <taxon>Spirosomataceae</taxon>
        <taxon>Dyadobacter</taxon>
    </lineage>
</organism>
<accession>A0A4R5DQX6</accession>
<dbReference type="RefSeq" id="WP_131959035.1">
    <property type="nucleotide sequence ID" value="NZ_SMFL01000005.1"/>
</dbReference>
<dbReference type="AlphaFoldDB" id="A0A4R5DQX6"/>
<comment type="caution">
    <text evidence="1">The sequence shown here is derived from an EMBL/GenBank/DDBJ whole genome shotgun (WGS) entry which is preliminary data.</text>
</comment>
<proteinExistence type="predicted"/>
<sequence>MQITPELLKQYHLGACSDEERLLVETWLASNEDPATGIFPLHETEGQVKDFMWKHISSFVEDPEKQTKFTPWKQHVRYATAACLVLGILSWSLYNIPSSLRTNNITELVMDNLKGGENMRMDTSGLVFTLLPESKAETRTDWKSKSGVVNFCGNILITNNSDEDIELLFNTNCKNSRYTQKTLKCEKGKTYVAIHYKFNDDEIMVFDKSELATAILPIRVYNELERI</sequence>
<evidence type="ECO:0000313" key="2">
    <source>
        <dbReference type="Proteomes" id="UP000294850"/>
    </source>
</evidence>
<keyword evidence="2" id="KW-1185">Reference proteome</keyword>
<evidence type="ECO:0000313" key="1">
    <source>
        <dbReference type="EMBL" id="TDE14451.1"/>
    </source>
</evidence>
<dbReference type="EMBL" id="SMFL01000005">
    <property type="protein sequence ID" value="TDE14451.1"/>
    <property type="molecule type" value="Genomic_DNA"/>
</dbReference>
<dbReference type="OrthoDB" id="1345370at2"/>
<reference evidence="1 2" key="1">
    <citation type="submission" date="2019-03" db="EMBL/GenBank/DDBJ databases">
        <title>Dyadobacter AR-3-6 sp. nov., isolated from arctic soil.</title>
        <authorList>
            <person name="Chaudhary D.K."/>
        </authorList>
    </citation>
    <scope>NUCLEOTIDE SEQUENCE [LARGE SCALE GENOMIC DNA]</scope>
    <source>
        <strain evidence="1 2">AR-3-6</strain>
    </source>
</reference>
<evidence type="ECO:0008006" key="3">
    <source>
        <dbReference type="Google" id="ProtNLM"/>
    </source>
</evidence>
<protein>
    <recommendedName>
        <fullName evidence="3">FecR protein domain-containing protein</fullName>
    </recommendedName>
</protein>
<name>A0A4R5DQX6_9BACT</name>